<comment type="subcellular location">
    <subcellularLocation>
        <location evidence="1">Endomembrane system</location>
        <topology evidence="1">Multi-pass membrane protein</topology>
    </subcellularLocation>
</comment>
<feature type="region of interest" description="Disordered" evidence="5">
    <location>
        <begin position="1"/>
        <end position="25"/>
    </location>
</feature>
<evidence type="ECO:0000313" key="7">
    <source>
        <dbReference type="EMBL" id="RSH77184.1"/>
    </source>
</evidence>
<dbReference type="Proteomes" id="UP000279236">
    <property type="component" value="Unassembled WGS sequence"/>
</dbReference>
<dbReference type="AlphaFoldDB" id="A0A427XEP0"/>
<dbReference type="Pfam" id="PF04750">
    <property type="entry name" value="Far-17a_AIG1"/>
    <property type="match status" value="1"/>
</dbReference>
<keyword evidence="4 6" id="KW-0472">Membrane</keyword>
<evidence type="ECO:0000256" key="5">
    <source>
        <dbReference type="SAM" id="MobiDB-lite"/>
    </source>
</evidence>
<proteinExistence type="predicted"/>
<dbReference type="EMBL" id="RSCE01000017">
    <property type="protein sequence ID" value="RSH77184.1"/>
    <property type="molecule type" value="Genomic_DNA"/>
</dbReference>
<keyword evidence="3 6" id="KW-1133">Transmembrane helix</keyword>
<feature type="transmembrane region" description="Helical" evidence="6">
    <location>
        <begin position="70"/>
        <end position="92"/>
    </location>
</feature>
<feature type="transmembrane region" description="Helical" evidence="6">
    <location>
        <begin position="231"/>
        <end position="251"/>
    </location>
</feature>
<name>A0A427XEP0_9TREE</name>
<reference evidence="7 8" key="1">
    <citation type="submission" date="2018-11" db="EMBL/GenBank/DDBJ databases">
        <title>Genome sequence of Apiotrichum porosum DSM 27194.</title>
        <authorList>
            <person name="Aliyu H."/>
            <person name="Gorte O."/>
            <person name="Ochsenreither K."/>
        </authorList>
    </citation>
    <scope>NUCLEOTIDE SEQUENCE [LARGE SCALE GENOMIC DNA]</scope>
    <source>
        <strain evidence="7 8">DSM 27194</strain>
    </source>
</reference>
<evidence type="ECO:0000256" key="2">
    <source>
        <dbReference type="ARBA" id="ARBA00022692"/>
    </source>
</evidence>
<accession>A0A427XEP0</accession>
<dbReference type="GO" id="GO:0012505">
    <property type="term" value="C:endomembrane system"/>
    <property type="evidence" value="ECO:0007669"/>
    <property type="project" value="UniProtKB-SubCell"/>
</dbReference>
<evidence type="ECO:0000256" key="1">
    <source>
        <dbReference type="ARBA" id="ARBA00004127"/>
    </source>
</evidence>
<dbReference type="PANTHER" id="PTHR10989:SF16">
    <property type="entry name" value="AT02829P-RELATED"/>
    <property type="match status" value="1"/>
</dbReference>
<dbReference type="PANTHER" id="PTHR10989">
    <property type="entry name" value="ANDROGEN-INDUCED PROTEIN 1-RELATED"/>
    <property type="match status" value="1"/>
</dbReference>
<feature type="transmembrane region" description="Helical" evidence="6">
    <location>
        <begin position="152"/>
        <end position="179"/>
    </location>
</feature>
<dbReference type="OrthoDB" id="1898221at2759"/>
<dbReference type="GeneID" id="39588027"/>
<gene>
    <name evidence="7" type="ORF">EHS24_003484</name>
</gene>
<evidence type="ECO:0000256" key="3">
    <source>
        <dbReference type="ARBA" id="ARBA00022989"/>
    </source>
</evidence>
<feature type="transmembrane region" description="Helical" evidence="6">
    <location>
        <begin position="33"/>
        <end position="50"/>
    </location>
</feature>
<feature type="transmembrane region" description="Helical" evidence="6">
    <location>
        <begin position="191"/>
        <end position="211"/>
    </location>
</feature>
<dbReference type="RefSeq" id="XP_028472331.1">
    <property type="nucleotide sequence ID" value="XM_028619157.1"/>
</dbReference>
<sequence>MSSQTAPAPVASDTRQRTAPAQKQPQPVRWNRLVFHSLASAYMLASYFSLGKAMANVPVTKEMYGGDLRFLTIIAFIVTTATMVLSALRDLAPDEMLIYVLKRMFALIALPIEITVSAIYWPLVICAPHLMLPPKAVEGAATNALGMDPSAALLWIPLWIDLGLHFVPAVTLIIDFFYLEVKYVPPTSTRIVMILGLFCGIGYAAWVEYTAMINGVFPYPFLDLMEPEERLYTYMGGATFAVVVFWILNALHK</sequence>
<evidence type="ECO:0000256" key="6">
    <source>
        <dbReference type="SAM" id="Phobius"/>
    </source>
</evidence>
<feature type="transmembrane region" description="Helical" evidence="6">
    <location>
        <begin position="104"/>
        <end position="132"/>
    </location>
</feature>
<keyword evidence="8" id="KW-1185">Reference proteome</keyword>
<evidence type="ECO:0000256" key="4">
    <source>
        <dbReference type="ARBA" id="ARBA00023136"/>
    </source>
</evidence>
<organism evidence="7 8">
    <name type="scientific">Apiotrichum porosum</name>
    <dbReference type="NCBI Taxonomy" id="105984"/>
    <lineage>
        <taxon>Eukaryota</taxon>
        <taxon>Fungi</taxon>
        <taxon>Dikarya</taxon>
        <taxon>Basidiomycota</taxon>
        <taxon>Agaricomycotina</taxon>
        <taxon>Tremellomycetes</taxon>
        <taxon>Trichosporonales</taxon>
        <taxon>Trichosporonaceae</taxon>
        <taxon>Apiotrichum</taxon>
    </lineage>
</organism>
<evidence type="ECO:0000313" key="8">
    <source>
        <dbReference type="Proteomes" id="UP000279236"/>
    </source>
</evidence>
<keyword evidence="2 6" id="KW-0812">Transmembrane</keyword>
<comment type="caution">
    <text evidence="7">The sequence shown here is derived from an EMBL/GenBank/DDBJ whole genome shotgun (WGS) entry which is preliminary data.</text>
</comment>
<dbReference type="GO" id="GO:0016020">
    <property type="term" value="C:membrane"/>
    <property type="evidence" value="ECO:0007669"/>
    <property type="project" value="InterPro"/>
</dbReference>
<dbReference type="InterPro" id="IPR006838">
    <property type="entry name" value="ADTRP_AIG1"/>
</dbReference>
<evidence type="ECO:0008006" key="9">
    <source>
        <dbReference type="Google" id="ProtNLM"/>
    </source>
</evidence>
<protein>
    <recommendedName>
        <fullName evidence="9">FAR-17a/AIG1-like protein</fullName>
    </recommendedName>
</protein>